<evidence type="ECO:0000313" key="1">
    <source>
        <dbReference type="EMBL" id="OGG53466.1"/>
    </source>
</evidence>
<comment type="caution">
    <text evidence="1">The sequence shown here is derived from an EMBL/GenBank/DDBJ whole genome shotgun (WGS) entry which is preliminary data.</text>
</comment>
<protein>
    <recommendedName>
        <fullName evidence="3">2'-5' RNA ligase</fullName>
    </recommendedName>
</protein>
<sequence>MEVSSPYLLRSGTSGRTIVLTLDLGLFRPFPELVRWKKVELYKKDEFHITLLHIKNASELAQLPPVDFENEVARNFETFTRLKPIQLLSLRNDFRFAEEGERKAIVLRCELKNLSDFFKEFNRQFRISLPTQPAHVTLYTLQRNVGIHIPSEEVMEDLPKVSLPILDEALRGVHI</sequence>
<organism evidence="1 2">
    <name type="scientific">Candidatus Kaiserbacteria bacterium RIFCSPHIGHO2_01_FULL_53_29</name>
    <dbReference type="NCBI Taxonomy" id="1798480"/>
    <lineage>
        <taxon>Bacteria</taxon>
        <taxon>Candidatus Kaiseribacteriota</taxon>
    </lineage>
</organism>
<dbReference type="STRING" id="1798480.A2851_04050"/>
<reference evidence="1 2" key="1">
    <citation type="journal article" date="2016" name="Nat. Commun.">
        <title>Thousands of microbial genomes shed light on interconnected biogeochemical processes in an aquifer system.</title>
        <authorList>
            <person name="Anantharaman K."/>
            <person name="Brown C.T."/>
            <person name="Hug L.A."/>
            <person name="Sharon I."/>
            <person name="Castelle C.J."/>
            <person name="Probst A.J."/>
            <person name="Thomas B.C."/>
            <person name="Singh A."/>
            <person name="Wilkins M.J."/>
            <person name="Karaoz U."/>
            <person name="Brodie E.L."/>
            <person name="Williams K.H."/>
            <person name="Hubbard S.S."/>
            <person name="Banfield J.F."/>
        </authorList>
    </citation>
    <scope>NUCLEOTIDE SEQUENCE [LARGE SCALE GENOMIC DNA]</scope>
</reference>
<dbReference type="AlphaFoldDB" id="A0A1F6CWA8"/>
<evidence type="ECO:0008006" key="3">
    <source>
        <dbReference type="Google" id="ProtNLM"/>
    </source>
</evidence>
<gene>
    <name evidence="1" type="ORF">A2851_04050</name>
</gene>
<dbReference type="Proteomes" id="UP000176863">
    <property type="component" value="Unassembled WGS sequence"/>
</dbReference>
<proteinExistence type="predicted"/>
<evidence type="ECO:0000313" key="2">
    <source>
        <dbReference type="Proteomes" id="UP000176863"/>
    </source>
</evidence>
<dbReference type="EMBL" id="MFKT01000011">
    <property type="protein sequence ID" value="OGG53466.1"/>
    <property type="molecule type" value="Genomic_DNA"/>
</dbReference>
<accession>A0A1F6CWA8</accession>
<name>A0A1F6CWA8_9BACT</name>